<proteinExistence type="predicted"/>
<keyword evidence="1" id="KW-0472">Membrane</keyword>
<evidence type="ECO:0000313" key="2">
    <source>
        <dbReference type="EMBL" id="GAI90013.1"/>
    </source>
</evidence>
<accession>X1SAM2</accession>
<keyword evidence="1" id="KW-1133">Transmembrane helix</keyword>
<dbReference type="EMBL" id="BARW01018977">
    <property type="protein sequence ID" value="GAI90013.1"/>
    <property type="molecule type" value="Genomic_DNA"/>
</dbReference>
<protein>
    <submittedName>
        <fullName evidence="2">Uncharacterized protein</fullName>
    </submittedName>
</protein>
<organism evidence="2">
    <name type="scientific">marine sediment metagenome</name>
    <dbReference type="NCBI Taxonomy" id="412755"/>
    <lineage>
        <taxon>unclassified sequences</taxon>
        <taxon>metagenomes</taxon>
        <taxon>ecological metagenomes</taxon>
    </lineage>
</organism>
<reference evidence="2" key="1">
    <citation type="journal article" date="2014" name="Front. Microbiol.">
        <title>High frequency of phylogenetically diverse reductive dehalogenase-homologous genes in deep subseafloor sedimentary metagenomes.</title>
        <authorList>
            <person name="Kawai M."/>
            <person name="Futagami T."/>
            <person name="Toyoda A."/>
            <person name="Takaki Y."/>
            <person name="Nishi S."/>
            <person name="Hori S."/>
            <person name="Arai W."/>
            <person name="Tsubouchi T."/>
            <person name="Morono Y."/>
            <person name="Uchiyama I."/>
            <person name="Ito T."/>
            <person name="Fujiyama A."/>
            <person name="Inagaki F."/>
            <person name="Takami H."/>
        </authorList>
    </citation>
    <scope>NUCLEOTIDE SEQUENCE</scope>
    <source>
        <strain evidence="2">Expedition CK06-06</strain>
    </source>
</reference>
<evidence type="ECO:0000256" key="1">
    <source>
        <dbReference type="SAM" id="Phobius"/>
    </source>
</evidence>
<name>X1SAM2_9ZZZZ</name>
<sequence>MNACTRWSAIVVAVLGVVGLVFGIIFITQAGSSEKEIAESIQPITLTELDATYEAVKAKQMDIRAAEEPNIQAKTAAPSTTYNYLTVQRTALGLARTSIGLAAFVRTSGIIDIIVGLGLILAGVGLFKKSRSEA</sequence>
<gene>
    <name evidence="2" type="ORF">S12H4_32367</name>
</gene>
<feature type="transmembrane region" description="Helical" evidence="1">
    <location>
        <begin position="7"/>
        <end position="27"/>
    </location>
</feature>
<feature type="transmembrane region" description="Helical" evidence="1">
    <location>
        <begin position="103"/>
        <end position="127"/>
    </location>
</feature>
<dbReference type="AlphaFoldDB" id="X1SAM2"/>
<keyword evidence="1" id="KW-0812">Transmembrane</keyword>
<comment type="caution">
    <text evidence="2">The sequence shown here is derived from an EMBL/GenBank/DDBJ whole genome shotgun (WGS) entry which is preliminary data.</text>
</comment>